<dbReference type="AlphaFoldDB" id="A0A1S2LSV3"/>
<evidence type="ECO:0000313" key="2">
    <source>
        <dbReference type="EMBL" id="OIJ15598.1"/>
    </source>
</evidence>
<dbReference type="NCBIfam" id="NF041644">
    <property type="entry name" value="CBO0543_fam"/>
    <property type="match status" value="1"/>
</dbReference>
<feature type="transmembrane region" description="Helical" evidence="1">
    <location>
        <begin position="122"/>
        <end position="141"/>
    </location>
</feature>
<organism evidence="2 3">
    <name type="scientific">Anaerobacillus arseniciselenatis</name>
    <dbReference type="NCBI Taxonomy" id="85682"/>
    <lineage>
        <taxon>Bacteria</taxon>
        <taxon>Bacillati</taxon>
        <taxon>Bacillota</taxon>
        <taxon>Bacilli</taxon>
        <taxon>Bacillales</taxon>
        <taxon>Bacillaceae</taxon>
        <taxon>Anaerobacillus</taxon>
    </lineage>
</organism>
<reference evidence="2 3" key="1">
    <citation type="submission" date="2016-10" db="EMBL/GenBank/DDBJ databases">
        <title>Draft genome sequences of four alkaliphilic bacteria belonging to the Anaerobacillus genus.</title>
        <authorList>
            <person name="Bassil N.M."/>
            <person name="Lloyd J.R."/>
        </authorList>
    </citation>
    <scope>NUCLEOTIDE SEQUENCE [LARGE SCALE GENOMIC DNA]</scope>
    <source>
        <strain evidence="2 3">DSM 15340</strain>
    </source>
</reference>
<dbReference type="InterPro" id="IPR048147">
    <property type="entry name" value="CBO0543-like"/>
</dbReference>
<dbReference type="EMBL" id="MLQQ01000001">
    <property type="protein sequence ID" value="OIJ15598.1"/>
    <property type="molecule type" value="Genomic_DNA"/>
</dbReference>
<accession>A0A1S2LSV3</accession>
<gene>
    <name evidence="2" type="ORF">BKP35_00980</name>
</gene>
<dbReference type="RefSeq" id="WP_071311523.1">
    <property type="nucleotide sequence ID" value="NZ_MLQQ01000001.1"/>
</dbReference>
<feature type="transmembrane region" description="Helical" evidence="1">
    <location>
        <begin position="153"/>
        <end position="171"/>
    </location>
</feature>
<keyword evidence="1" id="KW-0472">Membrane</keyword>
<keyword evidence="1" id="KW-1133">Transmembrane helix</keyword>
<keyword evidence="1" id="KW-0812">Transmembrane</keyword>
<feature type="transmembrane region" description="Helical" evidence="1">
    <location>
        <begin position="33"/>
        <end position="52"/>
    </location>
</feature>
<comment type="caution">
    <text evidence="2">The sequence shown here is derived from an EMBL/GenBank/DDBJ whole genome shotgun (WGS) entry which is preliminary data.</text>
</comment>
<sequence length="184" mass="21737">MAITWDELTVQRKQLADNLLKFWLNENVFTTQWWFILFTVIIGFAIFCKLVDKKRIMEIITYGLMVMLVGTLLDLTGVSFVLWGYPNKLLPVLPSLFTVHLSSLPILMMLHYQYFSDWKRFTWTLIILSAIFSLIFEPFYVWAGIYEEHNWKYFYSFPVYIAIGLSLKWVIAKIKSIQTNHSGV</sequence>
<evidence type="ECO:0000256" key="1">
    <source>
        <dbReference type="SAM" id="Phobius"/>
    </source>
</evidence>
<feature type="transmembrane region" description="Helical" evidence="1">
    <location>
        <begin position="89"/>
        <end position="110"/>
    </location>
</feature>
<proteinExistence type="predicted"/>
<evidence type="ECO:0000313" key="3">
    <source>
        <dbReference type="Proteomes" id="UP000180098"/>
    </source>
</evidence>
<dbReference type="Proteomes" id="UP000180098">
    <property type="component" value="Unassembled WGS sequence"/>
</dbReference>
<keyword evidence="3" id="KW-1185">Reference proteome</keyword>
<protein>
    <submittedName>
        <fullName evidence="2">Uncharacterized protein</fullName>
    </submittedName>
</protein>
<name>A0A1S2LSV3_9BACI</name>
<dbReference type="OrthoDB" id="1679483at2"/>
<feature type="transmembrane region" description="Helical" evidence="1">
    <location>
        <begin position="59"/>
        <end position="83"/>
    </location>
</feature>